<feature type="transmembrane region" description="Helical" evidence="1">
    <location>
        <begin position="43"/>
        <end position="66"/>
    </location>
</feature>
<dbReference type="Pfam" id="PF06182">
    <property type="entry name" value="ABC2_membrane_6"/>
    <property type="match status" value="1"/>
</dbReference>
<evidence type="ECO:0000313" key="3">
    <source>
        <dbReference type="Proteomes" id="UP000823851"/>
    </source>
</evidence>
<reference evidence="2" key="2">
    <citation type="submission" date="2021-04" db="EMBL/GenBank/DDBJ databases">
        <authorList>
            <person name="Gilroy R."/>
        </authorList>
    </citation>
    <scope>NUCLEOTIDE SEQUENCE</scope>
    <source>
        <strain evidence="2">ChiHjej8B7-25341</strain>
    </source>
</reference>
<dbReference type="AlphaFoldDB" id="A0A9D2QZT9"/>
<proteinExistence type="predicted"/>
<organism evidence="2 3">
    <name type="scientific">Candidatus Eisenbergiella stercorigallinarum</name>
    <dbReference type="NCBI Taxonomy" id="2838557"/>
    <lineage>
        <taxon>Bacteria</taxon>
        <taxon>Bacillati</taxon>
        <taxon>Bacillota</taxon>
        <taxon>Clostridia</taxon>
        <taxon>Lachnospirales</taxon>
        <taxon>Lachnospiraceae</taxon>
        <taxon>Eisenbergiella</taxon>
    </lineage>
</organism>
<feature type="transmembrane region" description="Helical" evidence="1">
    <location>
        <begin position="16"/>
        <end position="36"/>
    </location>
</feature>
<comment type="caution">
    <text evidence="2">The sequence shown here is derived from an EMBL/GenBank/DDBJ whole genome shotgun (WGS) entry which is preliminary data.</text>
</comment>
<keyword evidence="1" id="KW-0812">Transmembrane</keyword>
<evidence type="ECO:0000313" key="2">
    <source>
        <dbReference type="EMBL" id="HJD32753.1"/>
    </source>
</evidence>
<protein>
    <submittedName>
        <fullName evidence="2">ABC transporter permease</fullName>
    </submittedName>
</protein>
<feature type="transmembrane region" description="Helical" evidence="1">
    <location>
        <begin position="129"/>
        <end position="148"/>
    </location>
</feature>
<feature type="transmembrane region" description="Helical" evidence="1">
    <location>
        <begin position="72"/>
        <end position="91"/>
    </location>
</feature>
<dbReference type="PANTHER" id="PTHR36833:SF1">
    <property type="entry name" value="INTEGRAL MEMBRANE TRANSPORT PROTEIN"/>
    <property type="match status" value="1"/>
</dbReference>
<feature type="transmembrane region" description="Helical" evidence="1">
    <location>
        <begin position="103"/>
        <end position="123"/>
    </location>
</feature>
<evidence type="ECO:0000256" key="1">
    <source>
        <dbReference type="SAM" id="Phobius"/>
    </source>
</evidence>
<sequence>MTKPGSLQFLQTFGKYNFAMACPNVLAGTILIAAGWHRSGIAVTVWNVGSFVFYLLGGVVLTYSFGLMASLLVFWVTSLNAVNTLYSALWDYNNMPMELYPKVIKQIGTFLIPIFLVTNWPGMAALGKLSAFQLVWGCVVPAAAFFLSRRMFRAGVRRYTSANG</sequence>
<name>A0A9D2QZT9_9FIRM</name>
<keyword evidence="1" id="KW-0472">Membrane</keyword>
<keyword evidence="1" id="KW-1133">Transmembrane helix</keyword>
<dbReference type="EMBL" id="DWUW01000359">
    <property type="protein sequence ID" value="HJD32753.1"/>
    <property type="molecule type" value="Genomic_DNA"/>
</dbReference>
<dbReference type="InterPro" id="IPR010390">
    <property type="entry name" value="ABC-2_transporter-like"/>
</dbReference>
<accession>A0A9D2QZT9</accession>
<dbReference type="PANTHER" id="PTHR36833">
    <property type="entry name" value="SLR0610 PROTEIN-RELATED"/>
    <property type="match status" value="1"/>
</dbReference>
<dbReference type="Proteomes" id="UP000823851">
    <property type="component" value="Unassembled WGS sequence"/>
</dbReference>
<reference evidence="2" key="1">
    <citation type="journal article" date="2021" name="PeerJ">
        <title>Extensive microbial diversity within the chicken gut microbiome revealed by metagenomics and culture.</title>
        <authorList>
            <person name="Gilroy R."/>
            <person name="Ravi A."/>
            <person name="Getino M."/>
            <person name="Pursley I."/>
            <person name="Horton D.L."/>
            <person name="Alikhan N.F."/>
            <person name="Baker D."/>
            <person name="Gharbi K."/>
            <person name="Hall N."/>
            <person name="Watson M."/>
            <person name="Adriaenssens E.M."/>
            <person name="Foster-Nyarko E."/>
            <person name="Jarju S."/>
            <person name="Secka A."/>
            <person name="Antonio M."/>
            <person name="Oren A."/>
            <person name="Chaudhuri R.R."/>
            <person name="La Ragione R."/>
            <person name="Hildebrand F."/>
            <person name="Pallen M.J."/>
        </authorList>
    </citation>
    <scope>NUCLEOTIDE SEQUENCE</scope>
    <source>
        <strain evidence="2">ChiHjej8B7-25341</strain>
    </source>
</reference>
<gene>
    <name evidence="2" type="ORF">H9912_12550</name>
</gene>